<evidence type="ECO:0008006" key="3">
    <source>
        <dbReference type="Google" id="ProtNLM"/>
    </source>
</evidence>
<dbReference type="EMBL" id="JACOPB010000001">
    <property type="protein sequence ID" value="MBC5706841.1"/>
    <property type="molecule type" value="Genomic_DNA"/>
</dbReference>
<proteinExistence type="predicted"/>
<dbReference type="Proteomes" id="UP000634672">
    <property type="component" value="Unassembled WGS sequence"/>
</dbReference>
<reference evidence="1 2" key="1">
    <citation type="submission" date="2020-08" db="EMBL/GenBank/DDBJ databases">
        <title>Genome public.</title>
        <authorList>
            <person name="Liu C."/>
            <person name="Sun Q."/>
        </authorList>
    </citation>
    <scope>NUCLEOTIDE SEQUENCE [LARGE SCALE GENOMIC DNA]</scope>
    <source>
        <strain evidence="1 2">NSJ-66</strain>
    </source>
</reference>
<name>A0ABR7H106_9FIRM</name>
<keyword evidence="2" id="KW-1185">Reference proteome</keyword>
<accession>A0ABR7H106</accession>
<evidence type="ECO:0000313" key="2">
    <source>
        <dbReference type="Proteomes" id="UP000634672"/>
    </source>
</evidence>
<sequence length="55" mass="6149">MAEFEENGSIIRYAGLECLMVGGTGSEVMKQYGSGSICSLKQSITGSPYWFFWWD</sequence>
<organism evidence="1 2">
    <name type="scientific">Hungatella hominis</name>
    <dbReference type="NCBI Taxonomy" id="2763050"/>
    <lineage>
        <taxon>Bacteria</taxon>
        <taxon>Bacillati</taxon>
        <taxon>Bacillota</taxon>
        <taxon>Clostridia</taxon>
        <taxon>Lachnospirales</taxon>
        <taxon>Lachnospiraceae</taxon>
        <taxon>Hungatella</taxon>
    </lineage>
</organism>
<comment type="caution">
    <text evidence="1">The sequence shown here is derived from an EMBL/GenBank/DDBJ whole genome shotgun (WGS) entry which is preliminary data.</text>
</comment>
<evidence type="ECO:0000313" key="1">
    <source>
        <dbReference type="EMBL" id="MBC5706841.1"/>
    </source>
</evidence>
<gene>
    <name evidence="1" type="ORF">H8S75_02610</name>
</gene>
<protein>
    <recommendedName>
        <fullName evidence="3">Bacteriocin</fullName>
    </recommendedName>
</protein>
<dbReference type="RefSeq" id="WP_187019104.1">
    <property type="nucleotide sequence ID" value="NZ_JACOPB010000001.1"/>
</dbReference>